<dbReference type="SMART" id="SM00862">
    <property type="entry name" value="Trans_reg_C"/>
    <property type="match status" value="1"/>
</dbReference>
<dbReference type="GO" id="GO:0000156">
    <property type="term" value="F:phosphorelay response regulator activity"/>
    <property type="evidence" value="ECO:0007669"/>
    <property type="project" value="TreeGrafter"/>
</dbReference>
<keyword evidence="4 6" id="KW-0238">DNA-binding</keyword>
<keyword evidence="1" id="KW-0597">Phosphoprotein</keyword>
<dbReference type="InterPro" id="IPR001867">
    <property type="entry name" value="OmpR/PhoB-type_DNA-bd"/>
</dbReference>
<dbReference type="RefSeq" id="WP_118899246.1">
    <property type="nucleotide sequence ID" value="NZ_CP031513.1"/>
</dbReference>
<dbReference type="PANTHER" id="PTHR48111">
    <property type="entry name" value="REGULATOR OF RPOS"/>
    <property type="match status" value="1"/>
</dbReference>
<dbReference type="GO" id="GO:0005829">
    <property type="term" value="C:cytosol"/>
    <property type="evidence" value="ECO:0007669"/>
    <property type="project" value="TreeGrafter"/>
</dbReference>
<dbReference type="InterPro" id="IPR016032">
    <property type="entry name" value="Sig_transdc_resp-reg_C-effctor"/>
</dbReference>
<accession>A0A347SQB1</accession>
<dbReference type="InterPro" id="IPR011006">
    <property type="entry name" value="CheY-like_superfamily"/>
</dbReference>
<dbReference type="Pfam" id="PF00072">
    <property type="entry name" value="Response_reg"/>
    <property type="match status" value="1"/>
</dbReference>
<dbReference type="Pfam" id="PF00486">
    <property type="entry name" value="Trans_reg_C"/>
    <property type="match status" value="1"/>
</dbReference>
<comment type="caution">
    <text evidence="6">The sequence shown here is derived from an EMBL/GenBank/DDBJ whole genome shotgun (WGS) entry which is preliminary data.</text>
</comment>
<dbReference type="InterPro" id="IPR036388">
    <property type="entry name" value="WH-like_DNA-bd_sf"/>
</dbReference>
<dbReference type="Proteomes" id="UP000284109">
    <property type="component" value="Unassembled WGS sequence"/>
</dbReference>
<evidence type="ECO:0000313" key="6">
    <source>
        <dbReference type="EMBL" id="RHW51776.1"/>
    </source>
</evidence>
<dbReference type="GO" id="GO:0000976">
    <property type="term" value="F:transcription cis-regulatory region binding"/>
    <property type="evidence" value="ECO:0007669"/>
    <property type="project" value="TreeGrafter"/>
</dbReference>
<proteinExistence type="predicted"/>
<dbReference type="SUPFAM" id="SSF46894">
    <property type="entry name" value="C-terminal effector domain of the bipartite response regulators"/>
    <property type="match status" value="1"/>
</dbReference>
<evidence type="ECO:0000256" key="1">
    <source>
        <dbReference type="ARBA" id="ARBA00022553"/>
    </source>
</evidence>
<reference evidence="6 7" key="1">
    <citation type="submission" date="2018-07" db="EMBL/GenBank/DDBJ databases">
        <title>Genome sequences of six Lactobacillus spp. isolated from bumble bee guts.</title>
        <authorList>
            <person name="Motta E.V.S."/>
            <person name="Moran N.A."/>
        </authorList>
    </citation>
    <scope>NUCLEOTIDE SEQUENCE [LARGE SCALE GENOMIC DNA]</scope>
    <source>
        <strain evidence="6 7">BI-1.1</strain>
    </source>
</reference>
<dbReference type="Gene3D" id="1.10.10.10">
    <property type="entry name" value="Winged helix-like DNA-binding domain superfamily/Winged helix DNA-binding domain"/>
    <property type="match status" value="1"/>
</dbReference>
<name>A0A347SQB1_9LACO</name>
<evidence type="ECO:0000313" key="7">
    <source>
        <dbReference type="Proteomes" id="UP000284109"/>
    </source>
</evidence>
<dbReference type="GO" id="GO:0006355">
    <property type="term" value="P:regulation of DNA-templated transcription"/>
    <property type="evidence" value="ECO:0007669"/>
    <property type="project" value="InterPro"/>
</dbReference>
<evidence type="ECO:0000256" key="2">
    <source>
        <dbReference type="ARBA" id="ARBA00023012"/>
    </source>
</evidence>
<dbReference type="SUPFAM" id="SSF52172">
    <property type="entry name" value="CheY-like"/>
    <property type="match status" value="1"/>
</dbReference>
<keyword evidence="2" id="KW-0902">Two-component regulatory system</keyword>
<dbReference type="AlphaFoldDB" id="A0A347SQB1"/>
<gene>
    <name evidence="6" type="ORF">DS831_00095</name>
</gene>
<dbReference type="GO" id="GO:0032993">
    <property type="term" value="C:protein-DNA complex"/>
    <property type="evidence" value="ECO:0007669"/>
    <property type="project" value="TreeGrafter"/>
</dbReference>
<dbReference type="PANTHER" id="PTHR48111:SF43">
    <property type="entry name" value="STAGE 0 SPORULATION PROTEIN A HOMOLOG"/>
    <property type="match status" value="1"/>
</dbReference>
<dbReference type="EMBL" id="QOCR01000001">
    <property type="protein sequence ID" value="RHW51776.1"/>
    <property type="molecule type" value="Genomic_DNA"/>
</dbReference>
<dbReference type="PROSITE" id="PS51755">
    <property type="entry name" value="OMPR_PHOB"/>
    <property type="match status" value="1"/>
</dbReference>
<sequence length="226" mass="26158">MDKILIVDDDTILVHEIMSEFKKWDLLVSTVQDWKNVLQEFIKLQPDLVIMDVKLPNYDGFYWSDKIRQLSKLPIIFLTGVDQEPNAIRAMGNGADDYLIKPFSVNVLLSKVQASLRRYQVYGKTQVNTQLKFGKYILYTMSNEVTDGNNRVSLSPTEGNILKLLFLSDNYLISSEQCLQILWQGGLFLDNKALRVNMSRLRHKLRKIKLDIINVNKGGYRLLDQK</sequence>
<dbReference type="InterPro" id="IPR039420">
    <property type="entry name" value="WalR-like"/>
</dbReference>
<protein>
    <submittedName>
        <fullName evidence="6">DNA-binding response regulator</fullName>
    </submittedName>
</protein>
<evidence type="ECO:0000256" key="4">
    <source>
        <dbReference type="ARBA" id="ARBA00023125"/>
    </source>
</evidence>
<evidence type="ECO:0000256" key="5">
    <source>
        <dbReference type="ARBA" id="ARBA00023163"/>
    </source>
</evidence>
<dbReference type="Gene3D" id="3.40.50.2300">
    <property type="match status" value="1"/>
</dbReference>
<keyword evidence="5" id="KW-0804">Transcription</keyword>
<dbReference type="InterPro" id="IPR001789">
    <property type="entry name" value="Sig_transdc_resp-reg_receiver"/>
</dbReference>
<dbReference type="CDD" id="cd00383">
    <property type="entry name" value="trans_reg_C"/>
    <property type="match status" value="1"/>
</dbReference>
<dbReference type="OrthoDB" id="9790442at2"/>
<keyword evidence="7" id="KW-1185">Reference proteome</keyword>
<evidence type="ECO:0000256" key="3">
    <source>
        <dbReference type="ARBA" id="ARBA00023015"/>
    </source>
</evidence>
<dbReference type="PROSITE" id="PS50110">
    <property type="entry name" value="RESPONSE_REGULATORY"/>
    <property type="match status" value="1"/>
</dbReference>
<dbReference type="SMART" id="SM00448">
    <property type="entry name" value="REC"/>
    <property type="match status" value="1"/>
</dbReference>
<dbReference type="KEGG" id="lbm:DS830_01280"/>
<organism evidence="6 7">
    <name type="scientific">Bombilactobacillus bombi</name>
    <dbReference type="NCBI Taxonomy" id="1303590"/>
    <lineage>
        <taxon>Bacteria</taxon>
        <taxon>Bacillati</taxon>
        <taxon>Bacillota</taxon>
        <taxon>Bacilli</taxon>
        <taxon>Lactobacillales</taxon>
        <taxon>Lactobacillaceae</taxon>
        <taxon>Bombilactobacillus</taxon>
    </lineage>
</organism>
<keyword evidence="3" id="KW-0805">Transcription regulation</keyword>